<dbReference type="InterPro" id="IPR029033">
    <property type="entry name" value="His_PPase_superfam"/>
</dbReference>
<feature type="chain" id="PRO_5007297328" description="Phosphoglycerate mutase family protein" evidence="1">
    <location>
        <begin position="18"/>
        <end position="174"/>
    </location>
</feature>
<evidence type="ECO:0000256" key="1">
    <source>
        <dbReference type="SAM" id="SignalP"/>
    </source>
</evidence>
<dbReference type="EMBL" id="LFZO01000172">
    <property type="protein sequence ID" value="KXT11949.1"/>
    <property type="molecule type" value="Genomic_DNA"/>
</dbReference>
<gene>
    <name evidence="2" type="ORF">AC579_1007</name>
</gene>
<organism evidence="2 3">
    <name type="scientific">Pseudocercospora musae</name>
    <dbReference type="NCBI Taxonomy" id="113226"/>
    <lineage>
        <taxon>Eukaryota</taxon>
        <taxon>Fungi</taxon>
        <taxon>Dikarya</taxon>
        <taxon>Ascomycota</taxon>
        <taxon>Pezizomycotina</taxon>
        <taxon>Dothideomycetes</taxon>
        <taxon>Dothideomycetidae</taxon>
        <taxon>Mycosphaerellales</taxon>
        <taxon>Mycosphaerellaceae</taxon>
        <taxon>Pseudocercospora</taxon>
    </lineage>
</organism>
<dbReference type="OrthoDB" id="425925at2759"/>
<name>A0A139IB86_9PEZI</name>
<dbReference type="Proteomes" id="UP000073492">
    <property type="component" value="Unassembled WGS sequence"/>
</dbReference>
<evidence type="ECO:0000313" key="3">
    <source>
        <dbReference type="Proteomes" id="UP000073492"/>
    </source>
</evidence>
<keyword evidence="3" id="KW-1185">Reference proteome</keyword>
<keyword evidence="1" id="KW-0732">Signal</keyword>
<feature type="signal peptide" evidence="1">
    <location>
        <begin position="1"/>
        <end position="17"/>
    </location>
</feature>
<dbReference type="STRING" id="113226.A0A139IB86"/>
<protein>
    <recommendedName>
        <fullName evidence="4">Phosphoglycerate mutase family protein</fullName>
    </recommendedName>
</protein>
<dbReference type="AlphaFoldDB" id="A0A139IB86"/>
<accession>A0A139IB86</accession>
<evidence type="ECO:0008006" key="4">
    <source>
        <dbReference type="Google" id="ProtNLM"/>
    </source>
</evidence>
<sequence>MKSLLTTILSLASLAACKPTVYLIRHGEKPVSGNGLNSQGMQRAQCLRNVFAANSNYNIEAILTQDYKSDGSRKRPYDTVLPLSQDLGLTIDHSCDRDDSHCVHDRVKALKNLNGNVLVCWEHKALHDIVQALGDDDGDAPDYPSDRFDIIWTDPPSYGSITDEYSEGCPGLDN</sequence>
<dbReference type="Gene3D" id="3.40.50.1240">
    <property type="entry name" value="Phosphoglycerate mutase-like"/>
    <property type="match status" value="1"/>
</dbReference>
<comment type="caution">
    <text evidence="2">The sequence shown here is derived from an EMBL/GenBank/DDBJ whole genome shotgun (WGS) entry which is preliminary data.</text>
</comment>
<proteinExistence type="predicted"/>
<dbReference type="SUPFAM" id="SSF53254">
    <property type="entry name" value="Phosphoglycerate mutase-like"/>
    <property type="match status" value="1"/>
</dbReference>
<evidence type="ECO:0000313" key="2">
    <source>
        <dbReference type="EMBL" id="KXT11949.1"/>
    </source>
</evidence>
<dbReference type="PROSITE" id="PS51257">
    <property type="entry name" value="PROKAR_LIPOPROTEIN"/>
    <property type="match status" value="1"/>
</dbReference>
<reference evidence="2 3" key="1">
    <citation type="submission" date="2015-07" db="EMBL/GenBank/DDBJ databases">
        <title>Comparative genomics of the Sigatoka disease complex on banana suggests a link between parallel evolutionary changes in Pseudocercospora fijiensis and Pseudocercospora eumusae and increased virulence on the banana host.</title>
        <authorList>
            <person name="Chang T.-C."/>
            <person name="Salvucci A."/>
            <person name="Crous P.W."/>
            <person name="Stergiopoulos I."/>
        </authorList>
    </citation>
    <scope>NUCLEOTIDE SEQUENCE [LARGE SCALE GENOMIC DNA]</scope>
    <source>
        <strain evidence="2 3">CBS 116634</strain>
    </source>
</reference>